<evidence type="ECO:0000256" key="5">
    <source>
        <dbReference type="ARBA" id="ARBA00022771"/>
    </source>
</evidence>
<dbReference type="Proteomes" id="UP000008209">
    <property type="component" value="Chromosome"/>
</dbReference>
<gene>
    <name evidence="17" type="ordered locus">Sput200_3893</name>
</gene>
<dbReference type="InterPro" id="IPR013825">
    <property type="entry name" value="Topo_IA_cen_sub2"/>
</dbReference>
<evidence type="ECO:0000256" key="1">
    <source>
        <dbReference type="ARBA" id="ARBA00000213"/>
    </source>
</evidence>
<feature type="compositionally biased region" description="Low complexity" evidence="14">
    <location>
        <begin position="642"/>
        <end position="656"/>
    </location>
</feature>
<keyword evidence="8" id="KW-0238">DNA-binding</keyword>
<dbReference type="Gene3D" id="3.40.50.140">
    <property type="match status" value="1"/>
</dbReference>
<dbReference type="PROSITE" id="PS50880">
    <property type="entry name" value="TOPRIM"/>
    <property type="match status" value="1"/>
</dbReference>
<dbReference type="InterPro" id="IPR006171">
    <property type="entry name" value="TOPRIM_dom"/>
</dbReference>
<keyword evidence="9 17" id="KW-0413">Isomerase</keyword>
<dbReference type="GO" id="GO:0006265">
    <property type="term" value="P:DNA topological change"/>
    <property type="evidence" value="ECO:0007669"/>
    <property type="project" value="InterPro"/>
</dbReference>
<dbReference type="Gene3D" id="2.70.20.10">
    <property type="entry name" value="Topoisomerase I, domain 3"/>
    <property type="match status" value="1"/>
</dbReference>
<evidence type="ECO:0000256" key="12">
    <source>
        <dbReference type="ARBA" id="ARBA00032235"/>
    </source>
</evidence>
<evidence type="ECO:0000256" key="7">
    <source>
        <dbReference type="ARBA" id="ARBA00023029"/>
    </source>
</evidence>
<dbReference type="InterPro" id="IPR034144">
    <property type="entry name" value="TOPRIM_TopoIII"/>
</dbReference>
<accession>E6XGY6</accession>
<comment type="catalytic activity">
    <reaction evidence="1">
        <text>ATP-independent breakage of single-stranded DNA, followed by passage and rejoining.</text>
        <dbReference type="EC" id="5.6.2.1"/>
    </reaction>
</comment>
<dbReference type="InterPro" id="IPR023405">
    <property type="entry name" value="Topo_IA_core_domain"/>
</dbReference>
<keyword evidence="6" id="KW-0862">Zinc</keyword>
<evidence type="ECO:0000256" key="8">
    <source>
        <dbReference type="ARBA" id="ARBA00023125"/>
    </source>
</evidence>
<dbReference type="GO" id="GO:0006310">
    <property type="term" value="P:DNA recombination"/>
    <property type="evidence" value="ECO:0007669"/>
    <property type="project" value="TreeGrafter"/>
</dbReference>
<proteinExistence type="inferred from homology"/>
<evidence type="ECO:0000256" key="3">
    <source>
        <dbReference type="ARBA" id="ARBA00012891"/>
    </source>
</evidence>
<dbReference type="PATRIC" id="fig|399804.5.peg.3998"/>
<evidence type="ECO:0000256" key="2">
    <source>
        <dbReference type="ARBA" id="ARBA00009446"/>
    </source>
</evidence>
<name>E6XGY6_SHEP2</name>
<dbReference type="KEGG" id="shp:Sput200_3893"/>
<evidence type="ECO:0000256" key="13">
    <source>
        <dbReference type="ARBA" id="ARBA00032877"/>
    </source>
</evidence>
<dbReference type="SMART" id="SM00437">
    <property type="entry name" value="TOP1Ac"/>
    <property type="match status" value="1"/>
</dbReference>
<evidence type="ECO:0000256" key="14">
    <source>
        <dbReference type="SAM" id="MobiDB-lite"/>
    </source>
</evidence>
<organism evidence="17 18">
    <name type="scientific">Shewanella putrefaciens (strain 200)</name>
    <dbReference type="NCBI Taxonomy" id="399804"/>
    <lineage>
        <taxon>Bacteria</taxon>
        <taxon>Pseudomonadati</taxon>
        <taxon>Pseudomonadota</taxon>
        <taxon>Gammaproteobacteria</taxon>
        <taxon>Alteromonadales</taxon>
        <taxon>Shewanellaceae</taxon>
        <taxon>Shewanella</taxon>
    </lineage>
</organism>
<dbReference type="CDD" id="cd03362">
    <property type="entry name" value="TOPRIM_TopoIA_TopoIII"/>
    <property type="match status" value="1"/>
</dbReference>
<dbReference type="GO" id="GO:0003677">
    <property type="term" value="F:DNA binding"/>
    <property type="evidence" value="ECO:0007669"/>
    <property type="project" value="UniProtKB-KW"/>
</dbReference>
<feature type="domain" description="Toprim" evidence="15">
    <location>
        <begin position="1"/>
        <end position="139"/>
    </location>
</feature>
<evidence type="ECO:0000313" key="17">
    <source>
        <dbReference type="EMBL" id="ADV56259.1"/>
    </source>
</evidence>
<keyword evidence="5" id="KW-0479">Metal-binding</keyword>
<dbReference type="Pfam" id="PF01131">
    <property type="entry name" value="Topoisom_bac"/>
    <property type="match status" value="1"/>
</dbReference>
<dbReference type="GO" id="GO:0006281">
    <property type="term" value="P:DNA repair"/>
    <property type="evidence" value="ECO:0007669"/>
    <property type="project" value="TreeGrafter"/>
</dbReference>
<dbReference type="GO" id="GO:0008270">
    <property type="term" value="F:zinc ion binding"/>
    <property type="evidence" value="ECO:0007669"/>
    <property type="project" value="UniProtKB-KW"/>
</dbReference>
<dbReference type="InterPro" id="IPR000380">
    <property type="entry name" value="Topo_IA"/>
</dbReference>
<dbReference type="PROSITE" id="PS52039">
    <property type="entry name" value="TOPO_IA_2"/>
    <property type="match status" value="1"/>
</dbReference>
<dbReference type="InterPro" id="IPR013498">
    <property type="entry name" value="Topo_IA_Znf"/>
</dbReference>
<dbReference type="AlphaFoldDB" id="E6XGY6"/>
<dbReference type="Pfam" id="PF01396">
    <property type="entry name" value="Zn_ribbon_Top1"/>
    <property type="match status" value="1"/>
</dbReference>
<dbReference type="PANTHER" id="PTHR11390:SF21">
    <property type="entry name" value="DNA TOPOISOMERASE 3-ALPHA"/>
    <property type="match status" value="1"/>
</dbReference>
<dbReference type="InterPro" id="IPR013824">
    <property type="entry name" value="Topo_IA_cen_sub1"/>
</dbReference>
<keyword evidence="4" id="KW-0677">Repeat</keyword>
<reference evidence="17 18" key="1">
    <citation type="submission" date="2011-01" db="EMBL/GenBank/DDBJ databases">
        <title>Complete sequence of Shewanella putrefaciens 200.</title>
        <authorList>
            <consortium name="US DOE Joint Genome Institute"/>
            <person name="Lucas S."/>
            <person name="Copeland A."/>
            <person name="Lapidus A."/>
            <person name="Cheng J.-F."/>
            <person name="Bruce D."/>
            <person name="Goodwin L."/>
            <person name="Pitluck S."/>
            <person name="Munk A.C."/>
            <person name="Detter J.C."/>
            <person name="Han C."/>
            <person name="Tapia R."/>
            <person name="Land M."/>
            <person name="Hauser L."/>
            <person name="Chang Y.-J."/>
            <person name="Jeffries C."/>
            <person name="Kyrpides N."/>
            <person name="Ivanova N."/>
            <person name="Mikhailova N."/>
            <person name="Kolker E."/>
            <person name="Lawrence C."/>
            <person name="McCue L.A."/>
            <person name="DiChristina T."/>
            <person name="Nealson K."/>
            <person name="Fredrickson J.K."/>
            <person name="Woyke T."/>
        </authorList>
    </citation>
    <scope>NUCLEOTIDE SEQUENCE [LARGE SCALE GENOMIC DNA]</scope>
    <source>
        <strain evidence="17 18">200</strain>
    </source>
</reference>
<evidence type="ECO:0000259" key="15">
    <source>
        <dbReference type="PROSITE" id="PS50880"/>
    </source>
</evidence>
<sequence>MHLIIAEKPAVAKAIAGYLNKNARSCNGYIDCGADGKGQKQIVSWCIGHLLTFKTPEEHNPLYKTWAVETLPMQLLPLTLKPIAKTKAQLKTLLDLLKSANLVTHAGDDDDEGQILVDEVLDYAKYKGQVNRLKINDLNEASIAKAFSNVKPNSQFLSQSQSAYGRSAFDFIYGLNLTRLCTVLSGNGGVFSVGRVQSAILSLVVERCRLNRSHTSIPYYDIFAAVRFREGAIKFKVDLNEIAECEPEKFDDKKRLLDRPQAEFIKLSLEGRSVNITDLDRTNSEASPPLPFSLLDLQKACSNLFDYSPEQTLKLTQSLREDHKLITYNRTDTGYLPEEFHPQGAHIANCIKLNCSAFAAAVDAADFSIKSRAFSDAKVAESAHHGIIPCDVRADMGKVTKDEMNVYMLICRNFLAQFFPKKITAHIKVTASAGEYKLTAMGSQIERNGWSALYSGESFEDDEEQAELTQELTAFDELDGLGKYDSGHIYSGDTSLREGKSKPKALYVMSRLLEDLKKAATYVTNENLKRVLIERDKGTQEKGGIGTPATRGSIIELLFNRQFIEMKGKKIIATPFGEQAYDQLPSYLASVDLTAFWQLKMNQVRDRELSIGRFLTEVDGFVTQAVNHIKSQGISITSQPTSKTNKGKAGAKSGKPKMASTATEFQCKQCGEKLIKRESVKKKGEFWYGCSGYPKCKATYQDKNGQPV</sequence>
<keyword evidence="7" id="KW-0799">Topoisomerase</keyword>
<dbReference type="EMBL" id="CP002457">
    <property type="protein sequence ID" value="ADV56259.1"/>
    <property type="molecule type" value="Genomic_DNA"/>
</dbReference>
<evidence type="ECO:0000259" key="16">
    <source>
        <dbReference type="PROSITE" id="PS52039"/>
    </source>
</evidence>
<dbReference type="Gene3D" id="1.10.460.10">
    <property type="entry name" value="Topoisomerase I, domain 2"/>
    <property type="match status" value="1"/>
</dbReference>
<dbReference type="SUPFAM" id="SSF56712">
    <property type="entry name" value="Prokaryotic type I DNA topoisomerase"/>
    <property type="match status" value="1"/>
</dbReference>
<dbReference type="InterPro" id="IPR003601">
    <property type="entry name" value="Topo_IA_2"/>
</dbReference>
<evidence type="ECO:0000256" key="10">
    <source>
        <dbReference type="ARBA" id="ARBA00030003"/>
    </source>
</evidence>
<dbReference type="InterPro" id="IPR013497">
    <property type="entry name" value="Topo_IA_cen"/>
</dbReference>
<dbReference type="OrthoDB" id="9803554at2"/>
<feature type="domain" description="Topo IA-type catalytic" evidence="16">
    <location>
        <begin position="156"/>
        <end position="626"/>
    </location>
</feature>
<evidence type="ECO:0000313" key="18">
    <source>
        <dbReference type="Proteomes" id="UP000008209"/>
    </source>
</evidence>
<keyword evidence="5" id="KW-0863">Zinc-finger</keyword>
<feature type="region of interest" description="Disordered" evidence="14">
    <location>
        <begin position="636"/>
        <end position="656"/>
    </location>
</feature>
<dbReference type="InterPro" id="IPR013826">
    <property type="entry name" value="Topo_IA_cen_sub3"/>
</dbReference>
<dbReference type="GO" id="GO:0043597">
    <property type="term" value="C:cytoplasmic replication fork"/>
    <property type="evidence" value="ECO:0007669"/>
    <property type="project" value="TreeGrafter"/>
</dbReference>
<protein>
    <recommendedName>
        <fullName evidence="3">DNA topoisomerase</fullName>
        <ecNumber evidence="3">5.6.2.1</ecNumber>
    </recommendedName>
    <alternativeName>
        <fullName evidence="13">Omega-protein</fullName>
    </alternativeName>
    <alternativeName>
        <fullName evidence="12">Relaxing enzyme</fullName>
    </alternativeName>
    <alternativeName>
        <fullName evidence="10">Swivelase</fullName>
    </alternativeName>
    <alternativeName>
        <fullName evidence="11">Untwisting enzyme</fullName>
    </alternativeName>
</protein>
<dbReference type="Gene3D" id="3.30.65.10">
    <property type="entry name" value="Bacterial Topoisomerase I, domain 1"/>
    <property type="match status" value="1"/>
</dbReference>
<evidence type="ECO:0000256" key="6">
    <source>
        <dbReference type="ARBA" id="ARBA00022833"/>
    </source>
</evidence>
<dbReference type="HOGENOM" id="CLU_002929_5_2_6"/>
<dbReference type="PRINTS" id="PR00417">
    <property type="entry name" value="PRTPISMRASEI"/>
</dbReference>
<dbReference type="Pfam" id="PF01751">
    <property type="entry name" value="Toprim"/>
    <property type="match status" value="1"/>
</dbReference>
<dbReference type="GO" id="GO:0003917">
    <property type="term" value="F:DNA topoisomerase type I (single strand cut, ATP-independent) activity"/>
    <property type="evidence" value="ECO:0007669"/>
    <property type="project" value="UniProtKB-EC"/>
</dbReference>
<dbReference type="EC" id="5.6.2.1" evidence="3"/>
<comment type="similarity">
    <text evidence="2">Belongs to the type IA topoisomerase family.</text>
</comment>
<dbReference type="PANTHER" id="PTHR11390">
    <property type="entry name" value="PROKARYOTIC DNA TOPOISOMERASE"/>
    <property type="match status" value="1"/>
</dbReference>
<dbReference type="SMART" id="SM00493">
    <property type="entry name" value="TOPRIM"/>
    <property type="match status" value="1"/>
</dbReference>
<dbReference type="Gene3D" id="1.10.290.10">
    <property type="entry name" value="Topoisomerase I, domain 4"/>
    <property type="match status" value="1"/>
</dbReference>
<dbReference type="InterPro" id="IPR003602">
    <property type="entry name" value="Topo_IA_DNA-bd_dom"/>
</dbReference>
<dbReference type="SMART" id="SM00436">
    <property type="entry name" value="TOP1Bc"/>
    <property type="match status" value="1"/>
</dbReference>
<evidence type="ECO:0000256" key="4">
    <source>
        <dbReference type="ARBA" id="ARBA00022737"/>
    </source>
</evidence>
<evidence type="ECO:0000256" key="9">
    <source>
        <dbReference type="ARBA" id="ARBA00023235"/>
    </source>
</evidence>
<evidence type="ECO:0000256" key="11">
    <source>
        <dbReference type="ARBA" id="ARBA00031985"/>
    </source>
</evidence>